<protein>
    <recommendedName>
        <fullName evidence="4">Outer membrane protein with beta-barrel domain</fullName>
    </recommendedName>
</protein>
<gene>
    <name evidence="2" type="ORF">JCM18694_18460</name>
</gene>
<keyword evidence="3" id="KW-1185">Reference proteome</keyword>
<organism evidence="2 3">
    <name type="scientific">Prolixibacter denitrificans</name>
    <dbReference type="NCBI Taxonomy" id="1541063"/>
    <lineage>
        <taxon>Bacteria</taxon>
        <taxon>Pseudomonadati</taxon>
        <taxon>Bacteroidota</taxon>
        <taxon>Bacteroidia</taxon>
        <taxon>Marinilabiliales</taxon>
        <taxon>Prolixibacteraceae</taxon>
        <taxon>Prolixibacter</taxon>
    </lineage>
</organism>
<evidence type="ECO:0000256" key="1">
    <source>
        <dbReference type="SAM" id="SignalP"/>
    </source>
</evidence>
<feature type="signal peptide" evidence="1">
    <location>
        <begin position="1"/>
        <end position="22"/>
    </location>
</feature>
<reference evidence="2 3" key="1">
    <citation type="submission" date="2019-10" db="EMBL/GenBank/DDBJ databases">
        <title>Prolixibacter strains distinguished by the presence of nitrate reductase genes were adept at nitrate-dependent anaerobic corrosion of metallic iron and carbon steel.</title>
        <authorList>
            <person name="Iino T."/>
            <person name="Shono N."/>
            <person name="Ito K."/>
            <person name="Nakamura R."/>
            <person name="Sueoka K."/>
            <person name="Harayama S."/>
            <person name="Ohkuma M."/>
        </authorList>
    </citation>
    <scope>NUCLEOTIDE SEQUENCE [LARGE SCALE GENOMIC DNA]</scope>
    <source>
        <strain evidence="2 3">MIC1-1</strain>
    </source>
</reference>
<evidence type="ECO:0000313" key="2">
    <source>
        <dbReference type="EMBL" id="GET21600.1"/>
    </source>
</evidence>
<sequence>MNYMKYISVLSLLLLFTVNASAQSENWSFALSMGGAWPVNAFKNNNPDNMKAGHAEKGFNMTLESNYALQDNLSLTGMLNFGNNPVNRDGVGTKLENMFNENYDITAAERDYLKLNSNSWLWGSILVGPRYSINFNTFSWDFQALGGVNVNLVPDQQLTYDNPNNNWFYINHATNRNNLAFAWKAGTALRFAVSPRTNLQVGLSYFQSSAKISREEKEVDKGTGSNTTRVVISEESNHYTLSTLNATIGFVYYLE</sequence>
<evidence type="ECO:0008006" key="4">
    <source>
        <dbReference type="Google" id="ProtNLM"/>
    </source>
</evidence>
<feature type="chain" id="PRO_5047006402" description="Outer membrane protein with beta-barrel domain" evidence="1">
    <location>
        <begin position="23"/>
        <end position="255"/>
    </location>
</feature>
<keyword evidence="1" id="KW-0732">Signal</keyword>
<evidence type="ECO:0000313" key="3">
    <source>
        <dbReference type="Proteomes" id="UP000396862"/>
    </source>
</evidence>
<comment type="caution">
    <text evidence="2">The sequence shown here is derived from an EMBL/GenBank/DDBJ whole genome shotgun (WGS) entry which is preliminary data.</text>
</comment>
<accession>A0ABQ0ZK24</accession>
<dbReference type="Proteomes" id="UP000396862">
    <property type="component" value="Unassembled WGS sequence"/>
</dbReference>
<dbReference type="EMBL" id="BLAU01000001">
    <property type="protein sequence ID" value="GET21600.1"/>
    <property type="molecule type" value="Genomic_DNA"/>
</dbReference>
<name>A0ABQ0ZK24_9BACT</name>
<proteinExistence type="predicted"/>